<dbReference type="InterPro" id="IPR001763">
    <property type="entry name" value="Rhodanese-like_dom"/>
</dbReference>
<keyword evidence="4" id="KW-0677">Repeat</keyword>
<evidence type="ECO:0000256" key="1">
    <source>
        <dbReference type="ARBA" id="ARBA00004496"/>
    </source>
</evidence>
<dbReference type="InterPro" id="IPR045078">
    <property type="entry name" value="TST/MPST-like"/>
</dbReference>
<feature type="domain" description="Rhodanese" evidence="9">
    <location>
        <begin position="13"/>
        <end position="130"/>
    </location>
</feature>
<keyword evidence="3 10" id="KW-0808">Transferase</keyword>
<evidence type="ECO:0000256" key="4">
    <source>
        <dbReference type="ARBA" id="ARBA00022737"/>
    </source>
</evidence>
<dbReference type="EMBL" id="GU474940">
    <property type="protein sequence ID" value="ADI20394.1"/>
    <property type="molecule type" value="Genomic_DNA"/>
</dbReference>
<dbReference type="GO" id="GO:0004792">
    <property type="term" value="F:thiosulfate-cyanide sulfurtransferase activity"/>
    <property type="evidence" value="ECO:0007669"/>
    <property type="project" value="TreeGrafter"/>
</dbReference>
<keyword evidence="2" id="KW-0963">Cytoplasm</keyword>
<organism evidence="10">
    <name type="scientific">uncultured alpha proteobacterium EB080_L27A02</name>
    <dbReference type="NCBI Taxonomy" id="710796"/>
    <lineage>
        <taxon>Bacteria</taxon>
        <taxon>Pseudomonadati</taxon>
        <taxon>Pseudomonadota</taxon>
        <taxon>Alphaproteobacteria</taxon>
        <taxon>environmental samples</taxon>
    </lineage>
</organism>
<dbReference type="AlphaFoldDB" id="E0Y153"/>
<proteinExistence type="predicted"/>
<accession>E0Y153</accession>
<dbReference type="SMART" id="SM00450">
    <property type="entry name" value="RHOD"/>
    <property type="match status" value="2"/>
</dbReference>
<evidence type="ECO:0000256" key="7">
    <source>
        <dbReference type="ARBA" id="ARBA00070833"/>
    </source>
</evidence>
<dbReference type="PROSITE" id="PS50206">
    <property type="entry name" value="RHODANESE_3"/>
    <property type="match status" value="2"/>
</dbReference>
<dbReference type="PANTHER" id="PTHR11364:SF27">
    <property type="entry name" value="SULFURTRANSFERASE"/>
    <property type="match status" value="1"/>
</dbReference>
<dbReference type="SUPFAM" id="SSF52821">
    <property type="entry name" value="Rhodanese/Cell cycle control phosphatase"/>
    <property type="match status" value="2"/>
</dbReference>
<evidence type="ECO:0000313" key="10">
    <source>
        <dbReference type="EMBL" id="ADI20394.1"/>
    </source>
</evidence>
<comment type="subcellular location">
    <subcellularLocation>
        <location evidence="1">Cytoplasm</location>
    </subcellularLocation>
</comment>
<dbReference type="GO" id="GO:0016784">
    <property type="term" value="F:3-mercaptopyruvate sulfurtransferase activity"/>
    <property type="evidence" value="ECO:0007669"/>
    <property type="project" value="UniProtKB-EC"/>
</dbReference>
<dbReference type="FunFam" id="3.40.250.10:FF:000001">
    <property type="entry name" value="Sulfurtransferase"/>
    <property type="match status" value="1"/>
</dbReference>
<reference evidence="10" key="1">
    <citation type="journal article" date="2011" name="Environ. Microbiol.">
        <title>Time-series analyses of Monterey Bay coastal microbial picoplankton using a 'genome proxy' microarray.</title>
        <authorList>
            <person name="Rich V.I."/>
            <person name="Pham V.D."/>
            <person name="Eppley J."/>
            <person name="Shi Y."/>
            <person name="DeLong E.F."/>
        </authorList>
    </citation>
    <scope>NUCLEOTIDE SEQUENCE</scope>
</reference>
<dbReference type="NCBIfam" id="NF008557">
    <property type="entry name" value="PRK11493.1"/>
    <property type="match status" value="1"/>
</dbReference>
<evidence type="ECO:0000259" key="9">
    <source>
        <dbReference type="PROSITE" id="PS50206"/>
    </source>
</evidence>
<evidence type="ECO:0000256" key="6">
    <source>
        <dbReference type="ARBA" id="ARBA00066832"/>
    </source>
</evidence>
<evidence type="ECO:0000256" key="3">
    <source>
        <dbReference type="ARBA" id="ARBA00022679"/>
    </source>
</evidence>
<dbReference type="CDD" id="cd01448">
    <property type="entry name" value="TST_Repeat_1"/>
    <property type="match status" value="1"/>
</dbReference>
<dbReference type="CDD" id="cd01449">
    <property type="entry name" value="TST_Repeat_2"/>
    <property type="match status" value="1"/>
</dbReference>
<dbReference type="GO" id="GO:0005737">
    <property type="term" value="C:cytoplasm"/>
    <property type="evidence" value="ECO:0007669"/>
    <property type="project" value="UniProtKB-SubCell"/>
</dbReference>
<sequence>MQVTVSTDWLEKNHQDVIVLDASWYLPSENRDSFNEFKSRHIPNAQFFDIDVISDTNSPLPHMLPSPSSFNDHVENLGISNNLKIIIYDTEGLFSAARAWWMFKIMGHIEVFILDGGLPKWISENKPISDNHQKAKRGSFLSTFEPSSIVDVSQISETKAQIIDARHPKRFSGEAPEQRVNLRSGHIPNSVNIFYKLLLNEQKCLKTKLELLSIFLEAGIDLDKPIITSCGSGVTASIIILALKQLDHNQTALYDGSWSEWGLRDDLPIATN</sequence>
<dbReference type="EC" id="2.8.1.2" evidence="6"/>
<name>E0Y153_9PROT</name>
<comment type="catalytic activity">
    <reaction evidence="5">
        <text>2-oxo-3-sulfanylpropanoate + [thioredoxin]-dithiol = [thioredoxin]-disulfide + hydrogen sulfide + pyruvate + H(+)</text>
        <dbReference type="Rhea" id="RHEA:21740"/>
        <dbReference type="Rhea" id="RHEA-COMP:10698"/>
        <dbReference type="Rhea" id="RHEA-COMP:10700"/>
        <dbReference type="ChEBI" id="CHEBI:15361"/>
        <dbReference type="ChEBI" id="CHEBI:15378"/>
        <dbReference type="ChEBI" id="CHEBI:29919"/>
        <dbReference type="ChEBI" id="CHEBI:29950"/>
        <dbReference type="ChEBI" id="CHEBI:50058"/>
        <dbReference type="ChEBI" id="CHEBI:57678"/>
        <dbReference type="EC" id="2.8.1.2"/>
    </reaction>
    <physiologicalReaction direction="left-to-right" evidence="5">
        <dbReference type="Rhea" id="RHEA:21741"/>
    </physiologicalReaction>
</comment>
<feature type="domain" description="Rhodanese" evidence="9">
    <location>
        <begin position="156"/>
        <end position="270"/>
    </location>
</feature>
<dbReference type="InterPro" id="IPR036873">
    <property type="entry name" value="Rhodanese-like_dom_sf"/>
</dbReference>
<evidence type="ECO:0000256" key="8">
    <source>
        <dbReference type="ARBA" id="ARBA00078354"/>
    </source>
</evidence>
<evidence type="ECO:0000256" key="5">
    <source>
        <dbReference type="ARBA" id="ARBA00051793"/>
    </source>
</evidence>
<dbReference type="Pfam" id="PF00581">
    <property type="entry name" value="Rhodanese"/>
    <property type="match status" value="2"/>
</dbReference>
<dbReference type="PANTHER" id="PTHR11364">
    <property type="entry name" value="THIOSULFATE SULFERTANSFERASE"/>
    <property type="match status" value="1"/>
</dbReference>
<dbReference type="Gene3D" id="3.40.250.10">
    <property type="entry name" value="Rhodanese-like domain"/>
    <property type="match status" value="2"/>
</dbReference>
<protein>
    <recommendedName>
        <fullName evidence="7">3-mercaptopyruvate sulfurtransferase</fullName>
        <ecNumber evidence="6">2.8.1.2</ecNumber>
    </recommendedName>
    <alternativeName>
        <fullName evidence="8">Rhodanese-like protein</fullName>
    </alternativeName>
</protein>
<evidence type="ECO:0000256" key="2">
    <source>
        <dbReference type="ARBA" id="ARBA00022490"/>
    </source>
</evidence>
<dbReference type="FunFam" id="3.40.250.10:FF:000015">
    <property type="entry name" value="Sulfurtransferase"/>
    <property type="match status" value="1"/>
</dbReference>